<name>A0A1W5DES1_9LECA</name>
<evidence type="ECO:0000313" key="2">
    <source>
        <dbReference type="Proteomes" id="UP000192927"/>
    </source>
</evidence>
<sequence>MGAHYRYAMGDVARKHFTEEGVFYIDLWPLSELYLIVVSPNVATQVTQRNANLPVERPVLLRRFFKPIAGGPNLFDLPEKSGNHGV</sequence>
<proteinExistence type="predicted"/>
<reference evidence="2" key="1">
    <citation type="submission" date="2017-03" db="EMBL/GenBank/DDBJ databases">
        <authorList>
            <person name="Sharma R."/>
            <person name="Thines M."/>
        </authorList>
    </citation>
    <scope>NUCLEOTIDE SEQUENCE [LARGE SCALE GENOMIC DNA]</scope>
</reference>
<dbReference type="Proteomes" id="UP000192927">
    <property type="component" value="Unassembled WGS sequence"/>
</dbReference>
<dbReference type="EMBL" id="FWEW01003846">
    <property type="protein sequence ID" value="SLM41432.1"/>
    <property type="molecule type" value="Genomic_DNA"/>
</dbReference>
<evidence type="ECO:0000313" key="1">
    <source>
        <dbReference type="EMBL" id="SLM41432.1"/>
    </source>
</evidence>
<accession>A0A1W5DES1</accession>
<protein>
    <submittedName>
        <fullName evidence="1">Cytochrome p450</fullName>
    </submittedName>
</protein>
<dbReference type="AlphaFoldDB" id="A0A1W5DES1"/>
<keyword evidence="2" id="KW-1185">Reference proteome</keyword>
<organism evidence="1 2">
    <name type="scientific">Lasallia pustulata</name>
    <dbReference type="NCBI Taxonomy" id="136370"/>
    <lineage>
        <taxon>Eukaryota</taxon>
        <taxon>Fungi</taxon>
        <taxon>Dikarya</taxon>
        <taxon>Ascomycota</taxon>
        <taxon>Pezizomycotina</taxon>
        <taxon>Lecanoromycetes</taxon>
        <taxon>OSLEUM clade</taxon>
        <taxon>Umbilicariomycetidae</taxon>
        <taxon>Umbilicariales</taxon>
        <taxon>Umbilicariaceae</taxon>
        <taxon>Lasallia</taxon>
    </lineage>
</organism>